<name>A0A374NUG3_9FIRM</name>
<gene>
    <name evidence="4" type="ORF">DW068_00665</name>
    <name evidence="3" type="ORF">DW972_01265</name>
    <name evidence="5" type="ORF">DWZ29_04410</name>
    <name evidence="2" type="ORF">DXD91_02230</name>
</gene>
<dbReference type="EMBL" id="QRQO01000008">
    <property type="protein sequence ID" value="RHN15586.1"/>
    <property type="molecule type" value="Genomic_DNA"/>
</dbReference>
<protein>
    <submittedName>
        <fullName evidence="2">Uncharacterized protein</fullName>
    </submittedName>
</protein>
<keyword evidence="1" id="KW-1133">Transmembrane helix</keyword>
<keyword evidence="1" id="KW-0812">Transmembrane</keyword>
<accession>A0A374NUG3</accession>
<proteinExistence type="predicted"/>
<dbReference type="EMBL" id="QSOE01000008">
    <property type="protein sequence ID" value="RGI91738.1"/>
    <property type="molecule type" value="Genomic_DNA"/>
</dbReference>
<evidence type="ECO:0000313" key="4">
    <source>
        <dbReference type="EMBL" id="RHK42414.1"/>
    </source>
</evidence>
<dbReference type="InterPro" id="IPR046710">
    <property type="entry name" value="DUF6783"/>
</dbReference>
<evidence type="ECO:0000313" key="8">
    <source>
        <dbReference type="Proteomes" id="UP000283700"/>
    </source>
</evidence>
<dbReference type="Proteomes" id="UP000262524">
    <property type="component" value="Unassembled WGS sequence"/>
</dbReference>
<evidence type="ECO:0000313" key="2">
    <source>
        <dbReference type="EMBL" id="RGI91738.1"/>
    </source>
</evidence>
<evidence type="ECO:0000313" key="6">
    <source>
        <dbReference type="Proteomes" id="UP000262524"/>
    </source>
</evidence>
<dbReference type="Proteomes" id="UP000283700">
    <property type="component" value="Unassembled WGS sequence"/>
</dbReference>
<organism evidence="2 6">
    <name type="scientific">Anaerobutyricum hallii</name>
    <dbReference type="NCBI Taxonomy" id="39488"/>
    <lineage>
        <taxon>Bacteria</taxon>
        <taxon>Bacillati</taxon>
        <taxon>Bacillota</taxon>
        <taxon>Clostridia</taxon>
        <taxon>Lachnospirales</taxon>
        <taxon>Lachnospiraceae</taxon>
        <taxon>Anaerobutyricum</taxon>
    </lineage>
</organism>
<dbReference type="Pfam" id="PF20574">
    <property type="entry name" value="DUF6783"/>
    <property type="match status" value="1"/>
</dbReference>
<keyword evidence="1" id="KW-0472">Membrane</keyword>
<evidence type="ECO:0000313" key="3">
    <source>
        <dbReference type="EMBL" id="RGZ86659.1"/>
    </source>
</evidence>
<evidence type="ECO:0000256" key="1">
    <source>
        <dbReference type="SAM" id="Phobius"/>
    </source>
</evidence>
<comment type="caution">
    <text evidence="2">The sequence shown here is derived from an EMBL/GenBank/DDBJ whole genome shotgun (WGS) entry which is preliminary data.</text>
</comment>
<reference evidence="6 7" key="1">
    <citation type="submission" date="2018-08" db="EMBL/GenBank/DDBJ databases">
        <title>A genome reference for cultivated species of the human gut microbiota.</title>
        <authorList>
            <person name="Zou Y."/>
            <person name="Xue W."/>
            <person name="Luo G."/>
        </authorList>
    </citation>
    <scope>NUCLEOTIDE SEQUENCE [LARGE SCALE GENOMIC DNA]</scope>
    <source>
        <strain evidence="5 8">AF31-17AC</strain>
        <strain evidence="4 7">AF45-14BH</strain>
        <strain evidence="3 9">AM48-23BH</strain>
        <strain evidence="2 6">TM10-1AC</strain>
    </source>
</reference>
<evidence type="ECO:0000313" key="9">
    <source>
        <dbReference type="Proteomes" id="UP000286561"/>
    </source>
</evidence>
<dbReference type="EMBL" id="QRNJ01000001">
    <property type="protein sequence ID" value="RHK42414.1"/>
    <property type="molecule type" value="Genomic_DNA"/>
</dbReference>
<dbReference type="AlphaFoldDB" id="A0A374NUG3"/>
<dbReference type="Proteomes" id="UP000283497">
    <property type="component" value="Unassembled WGS sequence"/>
</dbReference>
<evidence type="ECO:0000313" key="5">
    <source>
        <dbReference type="EMBL" id="RHN15586.1"/>
    </source>
</evidence>
<dbReference type="Proteomes" id="UP000286561">
    <property type="component" value="Unassembled WGS sequence"/>
</dbReference>
<evidence type="ECO:0000313" key="7">
    <source>
        <dbReference type="Proteomes" id="UP000283497"/>
    </source>
</evidence>
<feature type="transmembrane region" description="Helical" evidence="1">
    <location>
        <begin position="6"/>
        <end position="27"/>
    </location>
</feature>
<dbReference type="EMBL" id="QSEP01000002">
    <property type="protein sequence ID" value="RGZ86659.1"/>
    <property type="molecule type" value="Genomic_DNA"/>
</dbReference>
<sequence>MKNHSYNLHALIYGIFCLHSVAVARYAAFIQAKSPANCDAHLAESIFQIRSRRSRLYSWLLFLLEKIIINLK</sequence>